<evidence type="ECO:0000313" key="5">
    <source>
        <dbReference type="EMBL" id="MBB3668428.1"/>
    </source>
</evidence>
<proteinExistence type="predicted"/>
<dbReference type="AlphaFoldDB" id="A0A7W5TVF7"/>
<gene>
    <name evidence="4" type="ORF">FHX47_001956</name>
    <name evidence="5" type="ORF">FHX47_002063</name>
</gene>
<feature type="domain" description="Methyltransferase" evidence="3">
    <location>
        <begin position="45"/>
        <end position="136"/>
    </location>
</feature>
<comment type="caution">
    <text evidence="5">The sequence shown here is derived from an EMBL/GenBank/DDBJ whole genome shotgun (WGS) entry which is preliminary data.</text>
</comment>
<dbReference type="GO" id="GO:0032259">
    <property type="term" value="P:methylation"/>
    <property type="evidence" value="ECO:0007669"/>
    <property type="project" value="UniProtKB-KW"/>
</dbReference>
<dbReference type="InterPro" id="IPR029063">
    <property type="entry name" value="SAM-dependent_MTases_sf"/>
</dbReference>
<dbReference type="EMBL" id="JACIBT010000019">
    <property type="protein sequence ID" value="MBB3668428.1"/>
    <property type="molecule type" value="Genomic_DNA"/>
</dbReference>
<dbReference type="PANTHER" id="PTHR43861">
    <property type="entry name" value="TRANS-ACONITATE 2-METHYLTRANSFERASE-RELATED"/>
    <property type="match status" value="1"/>
</dbReference>
<keyword evidence="5" id="KW-0489">Methyltransferase</keyword>
<keyword evidence="6" id="KW-1185">Reference proteome</keyword>
<protein>
    <submittedName>
        <fullName evidence="5">Trans-aconitate methyltransferase</fullName>
    </submittedName>
</protein>
<keyword evidence="1 5" id="KW-0808">Transferase</keyword>
<dbReference type="Gene3D" id="3.40.50.150">
    <property type="entry name" value="Vaccinia Virus protein VP39"/>
    <property type="match status" value="1"/>
</dbReference>
<dbReference type="GO" id="GO:0008168">
    <property type="term" value="F:methyltransferase activity"/>
    <property type="evidence" value="ECO:0007669"/>
    <property type="project" value="UniProtKB-KW"/>
</dbReference>
<evidence type="ECO:0000313" key="6">
    <source>
        <dbReference type="Proteomes" id="UP000547528"/>
    </source>
</evidence>
<dbReference type="InterPro" id="IPR041698">
    <property type="entry name" value="Methyltransf_25"/>
</dbReference>
<evidence type="ECO:0000256" key="1">
    <source>
        <dbReference type="ARBA" id="ARBA00022679"/>
    </source>
</evidence>
<dbReference type="CDD" id="cd02440">
    <property type="entry name" value="AdoMet_MTases"/>
    <property type="match status" value="1"/>
</dbReference>
<evidence type="ECO:0000313" key="4">
    <source>
        <dbReference type="EMBL" id="MBB3668322.1"/>
    </source>
</evidence>
<sequence length="228" mass="24912">MHDFDQDYWERQWGEGAPAGADERSLPVNPYLMKQAQSMTPARALDAGCGTGVEAVWLAAQGWQVTGVDISATALTSAQGRVQDAGVADRVDWVQADLTTWEPDQQYELVSTNYAHASIPQLELYQRLAQWVAPGGVLIIVGHLHRSGAHHHQHHGSADAEPHPEEATVTVEAIASGFDPHQWRIDSAQEHTREVTVPGGRSTTPHDSTTPRDSTTLHDAVVIVRRLS</sequence>
<organism evidence="5 6">
    <name type="scientific">Garicola koreensis</name>
    <dbReference type="NCBI Taxonomy" id="1262554"/>
    <lineage>
        <taxon>Bacteria</taxon>
        <taxon>Bacillati</taxon>
        <taxon>Actinomycetota</taxon>
        <taxon>Actinomycetes</taxon>
        <taxon>Micrococcales</taxon>
        <taxon>Micrococcaceae</taxon>
        <taxon>Garicola</taxon>
    </lineage>
</organism>
<evidence type="ECO:0000256" key="2">
    <source>
        <dbReference type="SAM" id="MobiDB-lite"/>
    </source>
</evidence>
<dbReference type="RefSeq" id="WP_183358730.1">
    <property type="nucleotide sequence ID" value="NZ_BAABKR010000001.1"/>
</dbReference>
<accession>A0A7W5TVF7</accession>
<dbReference type="SUPFAM" id="SSF53335">
    <property type="entry name" value="S-adenosyl-L-methionine-dependent methyltransferases"/>
    <property type="match status" value="1"/>
</dbReference>
<dbReference type="Pfam" id="PF13649">
    <property type="entry name" value="Methyltransf_25"/>
    <property type="match status" value="1"/>
</dbReference>
<dbReference type="EMBL" id="JACIBT010000014">
    <property type="protein sequence ID" value="MBB3668322.1"/>
    <property type="molecule type" value="Genomic_DNA"/>
</dbReference>
<name>A0A7W5TVF7_9MICC</name>
<dbReference type="Proteomes" id="UP000547528">
    <property type="component" value="Unassembled WGS sequence"/>
</dbReference>
<evidence type="ECO:0000259" key="3">
    <source>
        <dbReference type="Pfam" id="PF13649"/>
    </source>
</evidence>
<feature type="compositionally biased region" description="Polar residues" evidence="2">
    <location>
        <begin position="201"/>
        <end position="214"/>
    </location>
</feature>
<feature type="region of interest" description="Disordered" evidence="2">
    <location>
        <begin position="190"/>
        <end position="216"/>
    </location>
</feature>
<reference evidence="5 6" key="1">
    <citation type="submission" date="2020-08" db="EMBL/GenBank/DDBJ databases">
        <title>Sequencing the genomes of 1000 actinobacteria strains.</title>
        <authorList>
            <person name="Klenk H.-P."/>
        </authorList>
    </citation>
    <scope>NUCLEOTIDE SEQUENCE [LARGE SCALE GENOMIC DNA]</scope>
    <source>
        <strain evidence="5 6">DSM 28238</strain>
    </source>
</reference>